<organism evidence="2 3">
    <name type="scientific">Takifugu flavidus</name>
    <name type="common">sansaifugu</name>
    <dbReference type="NCBI Taxonomy" id="433684"/>
    <lineage>
        <taxon>Eukaryota</taxon>
        <taxon>Metazoa</taxon>
        <taxon>Chordata</taxon>
        <taxon>Craniata</taxon>
        <taxon>Vertebrata</taxon>
        <taxon>Euteleostomi</taxon>
        <taxon>Actinopterygii</taxon>
        <taxon>Neopterygii</taxon>
        <taxon>Teleostei</taxon>
        <taxon>Neoteleostei</taxon>
        <taxon>Acanthomorphata</taxon>
        <taxon>Eupercaria</taxon>
        <taxon>Tetraodontiformes</taxon>
        <taxon>Tetradontoidea</taxon>
        <taxon>Tetraodontidae</taxon>
        <taxon>Takifugu</taxon>
    </lineage>
</organism>
<name>A0A5C6P3Z5_9TELE</name>
<proteinExistence type="predicted"/>
<dbReference type="AlphaFoldDB" id="A0A5C6P3Z5"/>
<evidence type="ECO:0000313" key="3">
    <source>
        <dbReference type="Proteomes" id="UP000324091"/>
    </source>
</evidence>
<gene>
    <name evidence="2" type="ORF">D4764_15G0008850</name>
</gene>
<feature type="coiled-coil region" evidence="1">
    <location>
        <begin position="162"/>
        <end position="204"/>
    </location>
</feature>
<evidence type="ECO:0008006" key="4">
    <source>
        <dbReference type="Google" id="ProtNLM"/>
    </source>
</evidence>
<dbReference type="Proteomes" id="UP000324091">
    <property type="component" value="Chromosome 15"/>
</dbReference>
<accession>A0A5C6P3Z5</accession>
<keyword evidence="1" id="KW-0175">Coiled coil</keyword>
<sequence>MEAADGHIDSNCSSVTEGRPLVEQKKESNIISLAGKELELVGDVEHYRLDMVGLTSTHSVGSGTQVFEVSWTIFYAGVAQGRTLDSVPTGDSIVLLGDFNTHVGNDSVTWKGVIGRNGLPGLKGGVEKKLDKIGEIIYSYGAERFGVKSGNLKLQKEPAHLKSRRQREIERLVKERRCLRKQWKKAAEAERKGLEALQGDLKQRLATLRRAECLRKQHKKKEQAKASFYDIPTSL</sequence>
<keyword evidence="3" id="KW-1185">Reference proteome</keyword>
<reference evidence="2 3" key="1">
    <citation type="submission" date="2019-04" db="EMBL/GenBank/DDBJ databases">
        <title>Chromosome genome assembly for Takifugu flavidus.</title>
        <authorList>
            <person name="Xiao S."/>
        </authorList>
    </citation>
    <scope>NUCLEOTIDE SEQUENCE [LARGE SCALE GENOMIC DNA]</scope>
    <source>
        <strain evidence="2">HTHZ2018</strain>
        <tissue evidence="2">Muscle</tissue>
    </source>
</reference>
<evidence type="ECO:0000256" key="1">
    <source>
        <dbReference type="SAM" id="Coils"/>
    </source>
</evidence>
<dbReference type="EMBL" id="RHFK02000007">
    <property type="protein sequence ID" value="TWW73491.1"/>
    <property type="molecule type" value="Genomic_DNA"/>
</dbReference>
<comment type="caution">
    <text evidence="2">The sequence shown here is derived from an EMBL/GenBank/DDBJ whole genome shotgun (WGS) entry which is preliminary data.</text>
</comment>
<evidence type="ECO:0000313" key="2">
    <source>
        <dbReference type="EMBL" id="TWW73491.1"/>
    </source>
</evidence>
<protein>
    <recommendedName>
        <fullName evidence="4">Endonuclease/exonuclease/phosphatase domain-containing protein</fullName>
    </recommendedName>
</protein>